<accession>A0A2U8QX55</accession>
<feature type="signal peptide" evidence="2">
    <location>
        <begin position="1"/>
        <end position="19"/>
    </location>
</feature>
<keyword evidence="2" id="KW-0732">Signal</keyword>
<proteinExistence type="predicted"/>
<dbReference type="RefSeq" id="WP_109570130.1">
    <property type="nucleotide sequence ID" value="NZ_CP029463.1"/>
</dbReference>
<dbReference type="EMBL" id="CP029463">
    <property type="protein sequence ID" value="AWM14792.1"/>
    <property type="molecule type" value="Genomic_DNA"/>
</dbReference>
<dbReference type="Pfam" id="PF02018">
    <property type="entry name" value="CBM_4_9"/>
    <property type="match status" value="2"/>
</dbReference>
<evidence type="ECO:0000256" key="1">
    <source>
        <dbReference type="ARBA" id="ARBA00022801"/>
    </source>
</evidence>
<dbReference type="OrthoDB" id="673539at2"/>
<reference evidence="4 5" key="1">
    <citation type="submission" date="2018-05" db="EMBL/GenBank/DDBJ databases">
        <title>Flavobacterium sp. MEBiC07310.</title>
        <authorList>
            <person name="Baek K."/>
        </authorList>
    </citation>
    <scope>NUCLEOTIDE SEQUENCE [LARGE SCALE GENOMIC DNA]</scope>
    <source>
        <strain evidence="4 5">MEBiC07310</strain>
    </source>
</reference>
<evidence type="ECO:0000313" key="5">
    <source>
        <dbReference type="Proteomes" id="UP000245429"/>
    </source>
</evidence>
<dbReference type="SUPFAM" id="SSF49785">
    <property type="entry name" value="Galactose-binding domain-like"/>
    <property type="match status" value="2"/>
</dbReference>
<feature type="chain" id="PRO_5016079941" description="CBM-cenC domain-containing protein" evidence="2">
    <location>
        <begin position="20"/>
        <end position="343"/>
    </location>
</feature>
<dbReference type="KEGG" id="fse:DI487_13640"/>
<name>A0A2U8QX55_9FLAO</name>
<feature type="domain" description="CBM-cenC" evidence="3">
    <location>
        <begin position="198"/>
        <end position="325"/>
    </location>
</feature>
<protein>
    <recommendedName>
        <fullName evidence="3">CBM-cenC domain-containing protein</fullName>
    </recommendedName>
</protein>
<dbReference type="GO" id="GO:0016798">
    <property type="term" value="F:hydrolase activity, acting on glycosyl bonds"/>
    <property type="evidence" value="ECO:0007669"/>
    <property type="project" value="InterPro"/>
</dbReference>
<dbReference type="Gene3D" id="2.60.120.260">
    <property type="entry name" value="Galactose-binding domain-like"/>
    <property type="match status" value="2"/>
</dbReference>
<dbReference type="AlphaFoldDB" id="A0A2U8QX55"/>
<feature type="domain" description="CBM-cenC" evidence="3">
    <location>
        <begin position="21"/>
        <end position="152"/>
    </location>
</feature>
<sequence>MKHYTLFPILFLFCLFSHAQKNIVKNGGFESDLQYWNGSSATISPYDKKAGKNSCLINQFTGSEWKGIDQTVNIPKETFALECSIWIKTDAISGGKEPYNAGVMTVEFLTSSGKNISYENIAQIKGSTAWTEYTKTVLVPSDAKKIRIMLALAQTDGTILFDEVQVNKISEEEYHSTVQKKTSEKEQKTIVKVIEPVYFQNGDFENQLEYWTGKARITDKSHQGKFAVLVSSPANEWTAIEQSADLPEGAEKIHISGWLKAENIVRGKEPWNNGMFIIEFTKDGKNKTSEDQLLGTVTNSTEWLYFEKTLSIPKETKKFRIMLALSNCTGNLYADNIQIKYFR</sequence>
<gene>
    <name evidence="4" type="ORF">DI487_13640</name>
</gene>
<dbReference type="InterPro" id="IPR003305">
    <property type="entry name" value="CenC_carb-bd"/>
</dbReference>
<dbReference type="Proteomes" id="UP000245429">
    <property type="component" value="Chromosome"/>
</dbReference>
<evidence type="ECO:0000259" key="3">
    <source>
        <dbReference type="Pfam" id="PF02018"/>
    </source>
</evidence>
<evidence type="ECO:0000313" key="4">
    <source>
        <dbReference type="EMBL" id="AWM14792.1"/>
    </source>
</evidence>
<dbReference type="InterPro" id="IPR008979">
    <property type="entry name" value="Galactose-bd-like_sf"/>
</dbReference>
<evidence type="ECO:0000256" key="2">
    <source>
        <dbReference type="SAM" id="SignalP"/>
    </source>
</evidence>
<keyword evidence="5" id="KW-1185">Reference proteome</keyword>
<organism evidence="4 5">
    <name type="scientific">Flavobacterium sediminis</name>
    <dbReference type="NCBI Taxonomy" id="2201181"/>
    <lineage>
        <taxon>Bacteria</taxon>
        <taxon>Pseudomonadati</taxon>
        <taxon>Bacteroidota</taxon>
        <taxon>Flavobacteriia</taxon>
        <taxon>Flavobacteriales</taxon>
        <taxon>Flavobacteriaceae</taxon>
        <taxon>Flavobacterium</taxon>
    </lineage>
</organism>
<keyword evidence="1" id="KW-0378">Hydrolase</keyword>